<reference evidence="1 2" key="1">
    <citation type="submission" date="2017-04" db="EMBL/GenBank/DDBJ databases">
        <authorList>
            <person name="Afonso C.L."/>
            <person name="Miller P.J."/>
            <person name="Scott M.A."/>
            <person name="Spackman E."/>
            <person name="Goraichik I."/>
            <person name="Dimitrov K.M."/>
            <person name="Suarez D.L."/>
            <person name="Swayne D.E."/>
        </authorList>
    </citation>
    <scope>NUCLEOTIDE SEQUENCE [LARGE SCALE GENOMIC DNA]</scope>
    <source>
        <strain evidence="2">XA(T)</strain>
    </source>
</reference>
<dbReference type="STRING" id="1619308.B5808_13345"/>
<accession>A0A1X9LLK8</accession>
<proteinExistence type="predicted"/>
<evidence type="ECO:0000313" key="2">
    <source>
        <dbReference type="Proteomes" id="UP000192775"/>
    </source>
</evidence>
<protein>
    <submittedName>
        <fullName evidence="1">Uncharacterized protein</fullName>
    </submittedName>
</protein>
<dbReference type="Proteomes" id="UP000192775">
    <property type="component" value="Chromosome"/>
</dbReference>
<organism evidence="1 2">
    <name type="scientific">Cnuibacter physcomitrellae</name>
    <dbReference type="NCBI Taxonomy" id="1619308"/>
    <lineage>
        <taxon>Bacteria</taxon>
        <taxon>Bacillati</taxon>
        <taxon>Actinomycetota</taxon>
        <taxon>Actinomycetes</taxon>
        <taxon>Micrococcales</taxon>
        <taxon>Microbacteriaceae</taxon>
        <taxon>Cnuibacter</taxon>
    </lineage>
</organism>
<dbReference type="KEGG" id="cphy:B5808_13345"/>
<dbReference type="AlphaFoldDB" id="A0A1X9LLK8"/>
<sequence length="91" mass="10523">MAVADVAHWSPRRQLVRTGEHEWLMRDGADRIAIVRAVRMRGRVHFRAVTWAAESEGRHLLGYFPDLDSLAAIVWREWLIAHGRSTDLPPR</sequence>
<gene>
    <name evidence="1" type="ORF">B5808_13345</name>
</gene>
<dbReference type="EMBL" id="CP020715">
    <property type="protein sequence ID" value="ARJ06096.1"/>
    <property type="molecule type" value="Genomic_DNA"/>
</dbReference>
<name>A0A1X9LLK8_9MICO</name>
<evidence type="ECO:0000313" key="1">
    <source>
        <dbReference type="EMBL" id="ARJ06096.1"/>
    </source>
</evidence>
<keyword evidence="2" id="KW-1185">Reference proteome</keyword>